<keyword evidence="1" id="KW-1133">Transmembrane helix</keyword>
<proteinExistence type="predicted"/>
<dbReference type="EMBL" id="CP003984">
    <property type="protein sequence ID" value="AII88511.1"/>
    <property type="molecule type" value="Genomic_DNA"/>
</dbReference>
<feature type="transmembrane region" description="Helical" evidence="1">
    <location>
        <begin position="244"/>
        <end position="262"/>
    </location>
</feature>
<feature type="transmembrane region" description="Helical" evidence="1">
    <location>
        <begin position="148"/>
        <end position="175"/>
    </location>
</feature>
<evidence type="ECO:0000256" key="1">
    <source>
        <dbReference type="SAM" id="Phobius"/>
    </source>
</evidence>
<dbReference type="KEGG" id="ptp:RCA23_c30110"/>
<accession>A0AAN0VJW9</accession>
<reference evidence="2 3" key="1">
    <citation type="journal article" date="2014" name="ISME J.">
        <title>Adaptation of an abundant Roseobacter RCA organism to pelagic systems revealed by genomic and transcriptomic analyses.</title>
        <authorList>
            <person name="Voget S."/>
            <person name="Wemheuer B."/>
            <person name="Brinkhoff T."/>
            <person name="Vollmers J."/>
            <person name="Dietrich S."/>
            <person name="Giebel H.A."/>
            <person name="Beardsley C."/>
            <person name="Sardemann C."/>
            <person name="Bakenhus I."/>
            <person name="Billerbeck S."/>
            <person name="Daniel R."/>
            <person name="Simon M."/>
        </authorList>
    </citation>
    <scope>NUCLEOTIDE SEQUENCE [LARGE SCALE GENOMIC DNA]</scope>
    <source>
        <strain evidence="2 3">RCA23</strain>
    </source>
</reference>
<keyword evidence="1" id="KW-0812">Transmembrane</keyword>
<feature type="transmembrane region" description="Helical" evidence="1">
    <location>
        <begin position="113"/>
        <end position="142"/>
    </location>
</feature>
<feature type="transmembrane region" description="Helical" evidence="1">
    <location>
        <begin position="74"/>
        <end position="92"/>
    </location>
</feature>
<dbReference type="Proteomes" id="UP000028680">
    <property type="component" value="Chromosome"/>
</dbReference>
<evidence type="ECO:0000313" key="3">
    <source>
        <dbReference type="Proteomes" id="UP000028680"/>
    </source>
</evidence>
<dbReference type="AlphaFoldDB" id="A0AAN0VJW9"/>
<evidence type="ECO:0000313" key="2">
    <source>
        <dbReference type="EMBL" id="AII88511.1"/>
    </source>
</evidence>
<feature type="transmembrane region" description="Helical" evidence="1">
    <location>
        <begin position="38"/>
        <end position="62"/>
    </location>
</feature>
<feature type="transmembrane region" description="Helical" evidence="1">
    <location>
        <begin position="196"/>
        <end position="215"/>
    </location>
</feature>
<keyword evidence="1" id="KW-0472">Membrane</keyword>
<name>A0AAN0VJW9_9RHOB</name>
<organism evidence="2 3">
    <name type="scientific">Planktomarina temperata RCA23</name>
    <dbReference type="NCBI Taxonomy" id="666509"/>
    <lineage>
        <taxon>Bacteria</taxon>
        <taxon>Pseudomonadati</taxon>
        <taxon>Pseudomonadota</taxon>
        <taxon>Alphaproteobacteria</taxon>
        <taxon>Rhodobacterales</taxon>
        <taxon>Paracoccaceae</taxon>
        <taxon>Planktomarina</taxon>
    </lineage>
</organism>
<sequence length="275" mass="30453">MFAKPRHTRSGISGSLAFLEQVYFGTVRGMRKSSGRNAVLGLIGSMMQTVIFIMAFYFMFQLMGIRSSPIKGDYMLYIISGIAMFMTHNTAVQAVAGAEGPTSGMMQHAPMNTMIAVCSAALQSLYQQTITIGTILLIYHLAINPVDIFNPIGLAGVFLLSWFTGVAIGMLFLALTPWHPPLVKILLMVYRRVNMLASGKMFVANTLPSFMLVMFDWNPLFHCVDQARGMMFINYSPMHSNLSYPLKVALVAVVLGLMGEFFTRKRASMSWGATR</sequence>
<dbReference type="RefSeq" id="WP_044051044.1">
    <property type="nucleotide sequence ID" value="NZ_CP003984.1"/>
</dbReference>
<gene>
    <name evidence="2" type="ORF">RCA23_c30110</name>
</gene>
<keyword evidence="3" id="KW-1185">Reference proteome</keyword>
<protein>
    <submittedName>
        <fullName evidence="2">ABC-2 type transporter</fullName>
    </submittedName>
</protein>